<dbReference type="Pfam" id="PF04299">
    <property type="entry name" value="FMN_bind_2"/>
    <property type="match status" value="1"/>
</dbReference>
<dbReference type="RefSeq" id="WP_219318515.1">
    <property type="nucleotide sequence ID" value="NZ_JAHWYN010000017.1"/>
</dbReference>
<comment type="caution">
    <text evidence="1">The sequence shown here is derived from an EMBL/GenBank/DDBJ whole genome shotgun (WGS) entry which is preliminary data.</text>
</comment>
<proteinExistence type="predicted"/>
<organism evidence="1 2">
    <name type="scientific">Flavobacterium taihuense</name>
    <dbReference type="NCBI Taxonomy" id="2857508"/>
    <lineage>
        <taxon>Bacteria</taxon>
        <taxon>Pseudomonadati</taxon>
        <taxon>Bacteroidota</taxon>
        <taxon>Flavobacteriia</taxon>
        <taxon>Flavobacteriales</taxon>
        <taxon>Flavobacteriaceae</taxon>
        <taxon>Flavobacterium</taxon>
    </lineage>
</organism>
<dbReference type="InterPro" id="IPR007396">
    <property type="entry name" value="TR_PAI2-type"/>
</dbReference>
<evidence type="ECO:0000313" key="2">
    <source>
        <dbReference type="Proteomes" id="UP000812031"/>
    </source>
</evidence>
<name>A0ABS6Y0F2_9FLAO</name>
<gene>
    <name evidence="1" type="ORF">KZH69_16170</name>
</gene>
<reference evidence="1 2" key="1">
    <citation type="submission" date="2021-07" db="EMBL/GenBank/DDBJ databases">
        <title>Flavobacterium sp. nov. isolated from sediment on the Taihu Lake.</title>
        <authorList>
            <person name="Qu J.-H."/>
        </authorList>
    </citation>
    <scope>NUCLEOTIDE SEQUENCE [LARGE SCALE GENOMIC DNA]</scope>
    <source>
        <strain evidence="1 2">NAS39</strain>
    </source>
</reference>
<sequence>MYISEIFKITDQSIIAPFIKEKRIGTLIRSGETYPLGTHISMELETNSKVEKILGGPISKENRQWIDFDKSPFSLENTTKSVQKTNEQNCWI</sequence>
<keyword evidence="2" id="KW-1185">Reference proteome</keyword>
<dbReference type="Proteomes" id="UP000812031">
    <property type="component" value="Unassembled WGS sequence"/>
</dbReference>
<evidence type="ECO:0000313" key="1">
    <source>
        <dbReference type="EMBL" id="MBW4362026.1"/>
    </source>
</evidence>
<protein>
    <submittedName>
        <fullName evidence="1">FMN-binding negative transcriptional regulator</fullName>
    </submittedName>
</protein>
<dbReference type="EMBL" id="JAHWYN010000017">
    <property type="protein sequence ID" value="MBW4362026.1"/>
    <property type="molecule type" value="Genomic_DNA"/>
</dbReference>
<accession>A0ABS6Y0F2</accession>